<dbReference type="KEGG" id="hte:Hydth_0909"/>
<dbReference type="OrthoDB" id="515428at2"/>
<dbReference type="NCBIfam" id="TIGR01764">
    <property type="entry name" value="excise"/>
    <property type="match status" value="1"/>
</dbReference>
<evidence type="ECO:0000259" key="1">
    <source>
        <dbReference type="Pfam" id="PF12728"/>
    </source>
</evidence>
<sequence>MQYDLEYVEKIEKELERYDRLFLTAKEVADMLGVSKRTITEYCKKGEIFGVRFAGKWLIYKESLVEFLLRKNNYEVF</sequence>
<dbReference type="EMBL" id="AP011112">
    <property type="protein sequence ID" value="BAI69370.1"/>
    <property type="molecule type" value="Genomic_DNA"/>
</dbReference>
<gene>
    <name evidence="2" type="ordered locus">HTH_0911</name>
</gene>
<dbReference type="SUPFAM" id="SSF46955">
    <property type="entry name" value="Putative DNA-binding domain"/>
    <property type="match status" value="1"/>
</dbReference>
<dbReference type="AlphaFoldDB" id="D3DHR8"/>
<dbReference type="Proteomes" id="UP000002574">
    <property type="component" value="Chromosome"/>
</dbReference>
<evidence type="ECO:0000313" key="2">
    <source>
        <dbReference type="EMBL" id="BAI69370.1"/>
    </source>
</evidence>
<accession>D3DHR8</accession>
<organism evidence="2 3">
    <name type="scientific">Hydrogenobacter thermophilus (strain DSM 6534 / IAM 12695 / TK-6)</name>
    <dbReference type="NCBI Taxonomy" id="608538"/>
    <lineage>
        <taxon>Bacteria</taxon>
        <taxon>Pseudomonadati</taxon>
        <taxon>Aquificota</taxon>
        <taxon>Aquificia</taxon>
        <taxon>Aquificales</taxon>
        <taxon>Aquificaceae</taxon>
        <taxon>Hydrogenobacter</taxon>
    </lineage>
</organism>
<reference evidence="2 3" key="1">
    <citation type="journal article" date="2010" name="J. Bacteriol.">
        <title>Complete genome sequence of the thermophilic, obligately chemolithoautotrophic hydrogen-oxidizing bacterium Hydrogenobacter thermophilus TK-6.</title>
        <authorList>
            <person name="Arai H."/>
            <person name="Kanbe H."/>
            <person name="Ishii M."/>
            <person name="Igarashi Y."/>
        </authorList>
    </citation>
    <scope>NUCLEOTIDE SEQUENCE [LARGE SCALE GENOMIC DNA]</scope>
    <source>
        <strain evidence="3">DSM 6534 / IAM 12695 / TK-6 [Tokyo]</strain>
    </source>
</reference>
<dbReference type="KEGG" id="hth:HTH_0911"/>
<keyword evidence="3" id="KW-1185">Reference proteome</keyword>
<dbReference type="RefSeq" id="WP_012963550.1">
    <property type="nucleotide sequence ID" value="NC_013799.1"/>
</dbReference>
<keyword evidence="2" id="KW-0238">DNA-binding</keyword>
<evidence type="ECO:0000313" key="3">
    <source>
        <dbReference type="Proteomes" id="UP000002574"/>
    </source>
</evidence>
<proteinExistence type="predicted"/>
<dbReference type="InterPro" id="IPR009061">
    <property type="entry name" value="DNA-bd_dom_put_sf"/>
</dbReference>
<dbReference type="STRING" id="608538.HTH_0911"/>
<dbReference type="InterPro" id="IPR010093">
    <property type="entry name" value="SinI_DNA-bd"/>
</dbReference>
<dbReference type="InterPro" id="IPR041657">
    <property type="entry name" value="HTH_17"/>
</dbReference>
<dbReference type="Pfam" id="PF12728">
    <property type="entry name" value="HTH_17"/>
    <property type="match status" value="1"/>
</dbReference>
<feature type="domain" description="Helix-turn-helix" evidence="1">
    <location>
        <begin position="22"/>
        <end position="70"/>
    </location>
</feature>
<dbReference type="GO" id="GO:0003677">
    <property type="term" value="F:DNA binding"/>
    <property type="evidence" value="ECO:0007669"/>
    <property type="project" value="UniProtKB-KW"/>
</dbReference>
<dbReference type="Gene3D" id="1.10.1660.10">
    <property type="match status" value="1"/>
</dbReference>
<name>D3DHR8_HYDTT</name>
<protein>
    <submittedName>
        <fullName evidence="2">DNA-binding excisionase-like protein</fullName>
    </submittedName>
</protein>